<keyword evidence="3 9" id="KW-0808">Transferase</keyword>
<comment type="caution">
    <text evidence="10">The sequence shown here is derived from an EMBL/GenBank/DDBJ whole genome shotgun (WGS) entry which is preliminary data.</text>
</comment>
<gene>
    <name evidence="10" type="primary">cyoE</name>
    <name evidence="9" type="synonym">ctaB</name>
    <name evidence="10" type="ORF">DDZ13_13095</name>
</gene>
<feature type="transmembrane region" description="Helical" evidence="9">
    <location>
        <begin position="43"/>
        <end position="64"/>
    </location>
</feature>
<evidence type="ECO:0000313" key="10">
    <source>
        <dbReference type="EMBL" id="PXA03227.1"/>
    </source>
</evidence>
<dbReference type="InterPro" id="IPR000537">
    <property type="entry name" value="UbiA_prenyltransferase"/>
</dbReference>
<dbReference type="EC" id="2.5.1.141" evidence="9"/>
<dbReference type="Gene3D" id="1.10.357.140">
    <property type="entry name" value="UbiA prenyltransferase"/>
    <property type="match status" value="1"/>
</dbReference>
<evidence type="ECO:0000256" key="4">
    <source>
        <dbReference type="ARBA" id="ARBA00022692"/>
    </source>
</evidence>
<dbReference type="UniPathway" id="UPA00834">
    <property type="reaction ID" value="UER00712"/>
</dbReference>
<dbReference type="HAMAP" id="MF_00154">
    <property type="entry name" value="CyoE_CtaB"/>
    <property type="match status" value="1"/>
</dbReference>
<evidence type="ECO:0000256" key="2">
    <source>
        <dbReference type="ARBA" id="ARBA00022475"/>
    </source>
</evidence>
<name>A0A317ZFW6_9BACT</name>
<feature type="transmembrane region" description="Helical" evidence="9">
    <location>
        <begin position="85"/>
        <end position="105"/>
    </location>
</feature>
<feature type="transmembrane region" description="Helical" evidence="9">
    <location>
        <begin position="235"/>
        <end position="256"/>
    </location>
</feature>
<evidence type="ECO:0000256" key="5">
    <source>
        <dbReference type="ARBA" id="ARBA00022989"/>
    </source>
</evidence>
<dbReference type="AlphaFoldDB" id="A0A317ZFW6"/>
<keyword evidence="4 9" id="KW-0812">Transmembrane</keyword>
<protein>
    <recommendedName>
        <fullName evidence="9">Protoheme IX farnesyltransferase</fullName>
        <ecNumber evidence="9">2.5.1.141</ecNumber>
    </recommendedName>
    <alternativeName>
        <fullName evidence="9">Heme B farnesyltransferase</fullName>
    </alternativeName>
    <alternativeName>
        <fullName evidence="9">Heme O synthase</fullName>
    </alternativeName>
</protein>
<evidence type="ECO:0000256" key="6">
    <source>
        <dbReference type="ARBA" id="ARBA00023133"/>
    </source>
</evidence>
<keyword evidence="11" id="KW-1185">Reference proteome</keyword>
<comment type="subcellular location">
    <subcellularLocation>
        <location evidence="9">Cell membrane</location>
        <topology evidence="9">Multi-pass membrane protein</topology>
    </subcellularLocation>
    <subcellularLocation>
        <location evidence="1">Membrane</location>
        <topology evidence="1">Multi-pass membrane protein</topology>
    </subcellularLocation>
</comment>
<dbReference type="InterPro" id="IPR044878">
    <property type="entry name" value="UbiA_sf"/>
</dbReference>
<dbReference type="PANTHER" id="PTHR43448:SF2">
    <property type="entry name" value="PROTOHEME IX FARNESYLTRANSFERASE, MITOCHONDRIAL"/>
    <property type="match status" value="1"/>
</dbReference>
<evidence type="ECO:0000256" key="8">
    <source>
        <dbReference type="ARBA" id="ARBA00047690"/>
    </source>
</evidence>
<dbReference type="FunCoup" id="A0A317ZFW6">
    <property type="interactions" value="347"/>
</dbReference>
<feature type="transmembrane region" description="Helical" evidence="9">
    <location>
        <begin position="20"/>
        <end position="37"/>
    </location>
</feature>
<evidence type="ECO:0000256" key="3">
    <source>
        <dbReference type="ARBA" id="ARBA00022679"/>
    </source>
</evidence>
<comment type="similarity">
    <text evidence="9">Belongs to the UbiA prenyltransferase family. Protoheme IX farnesyltransferase subfamily.</text>
</comment>
<sequence>MSLSRWAPLAAYWELTKPRLSMMAVITALLGYLAASSGDALTLIAVFAGTALAAGGAAALNQWWERDEDALMHRTADRPLPMRKLSPQATFIFGAVLCLLGPAVLWFGGNALSGVLTAVTVVTYVLLYTPLKKVTPWSTEIGAIPGALPPLIGWVAAEGSIGWVGLFLFAVLYVWQLPHFMAISWLYREDYERSGFRMLSLYDKTGRVVSLRAVIWAVPLLVLTVLAWLTNESGWLFLVGGSLLSFGYLREAVRMLTATERDKPARRLFLASIIFLPCYLILMVADRILFSL</sequence>
<comment type="catalytic activity">
    <reaction evidence="8 9">
        <text>heme b + (2E,6E)-farnesyl diphosphate + H2O = Fe(II)-heme o + diphosphate</text>
        <dbReference type="Rhea" id="RHEA:28070"/>
        <dbReference type="ChEBI" id="CHEBI:15377"/>
        <dbReference type="ChEBI" id="CHEBI:33019"/>
        <dbReference type="ChEBI" id="CHEBI:60344"/>
        <dbReference type="ChEBI" id="CHEBI:60530"/>
        <dbReference type="ChEBI" id="CHEBI:175763"/>
        <dbReference type="EC" id="2.5.1.141"/>
    </reaction>
</comment>
<dbReference type="GO" id="GO:0048034">
    <property type="term" value="P:heme O biosynthetic process"/>
    <property type="evidence" value="ECO:0007669"/>
    <property type="project" value="UniProtKB-UniRule"/>
</dbReference>
<feature type="transmembrane region" description="Helical" evidence="9">
    <location>
        <begin position="268"/>
        <end position="290"/>
    </location>
</feature>
<dbReference type="InParanoid" id="A0A317ZFW6"/>
<comment type="miscellaneous">
    <text evidence="9">Carbon 2 of the heme B porphyrin ring is defined according to the Fischer nomenclature.</text>
</comment>
<evidence type="ECO:0000256" key="1">
    <source>
        <dbReference type="ARBA" id="ARBA00004141"/>
    </source>
</evidence>
<dbReference type="NCBIfam" id="TIGR01473">
    <property type="entry name" value="cyoE_ctaB"/>
    <property type="match status" value="1"/>
</dbReference>
<keyword evidence="5 9" id="KW-1133">Transmembrane helix</keyword>
<feature type="transmembrane region" description="Helical" evidence="9">
    <location>
        <begin position="208"/>
        <end position="229"/>
    </location>
</feature>
<dbReference type="OrthoDB" id="9814417at2"/>
<comment type="function">
    <text evidence="9">Converts heme B (protoheme IX) to heme O by substitution of the vinyl group on carbon 2 of heme B porphyrin ring with a hydroxyethyl farnesyl side group.</text>
</comment>
<dbReference type="GO" id="GO:0005886">
    <property type="term" value="C:plasma membrane"/>
    <property type="evidence" value="ECO:0007669"/>
    <property type="project" value="UniProtKB-SubCell"/>
</dbReference>
<dbReference type="PANTHER" id="PTHR43448">
    <property type="entry name" value="PROTOHEME IX FARNESYLTRANSFERASE, MITOCHONDRIAL"/>
    <property type="match status" value="1"/>
</dbReference>
<keyword evidence="7 9" id="KW-0472">Membrane</keyword>
<feature type="transmembrane region" description="Helical" evidence="9">
    <location>
        <begin position="111"/>
        <end position="129"/>
    </location>
</feature>
<comment type="pathway">
    <text evidence="9">Porphyrin-containing compound metabolism; heme O biosynthesis; heme O from protoheme: step 1/1.</text>
</comment>
<dbReference type="CDD" id="cd13957">
    <property type="entry name" value="PT_UbiA_Cox10"/>
    <property type="match status" value="1"/>
</dbReference>
<dbReference type="EMBL" id="QHJQ01000011">
    <property type="protein sequence ID" value="PXA03227.1"/>
    <property type="molecule type" value="Genomic_DNA"/>
</dbReference>
<organism evidence="10 11">
    <name type="scientific">Coraliomargarita sinensis</name>
    <dbReference type="NCBI Taxonomy" id="2174842"/>
    <lineage>
        <taxon>Bacteria</taxon>
        <taxon>Pseudomonadati</taxon>
        <taxon>Verrucomicrobiota</taxon>
        <taxon>Opitutia</taxon>
        <taxon>Puniceicoccales</taxon>
        <taxon>Coraliomargaritaceae</taxon>
        <taxon>Coraliomargarita</taxon>
    </lineage>
</organism>
<dbReference type="Pfam" id="PF01040">
    <property type="entry name" value="UbiA"/>
    <property type="match status" value="1"/>
</dbReference>
<evidence type="ECO:0000256" key="7">
    <source>
        <dbReference type="ARBA" id="ARBA00023136"/>
    </source>
</evidence>
<keyword evidence="2 9" id="KW-1003">Cell membrane</keyword>
<keyword evidence="6 9" id="KW-0350">Heme biosynthesis</keyword>
<dbReference type="GO" id="GO:0008495">
    <property type="term" value="F:protoheme IX farnesyltransferase activity"/>
    <property type="evidence" value="ECO:0007669"/>
    <property type="project" value="UniProtKB-UniRule"/>
</dbReference>
<evidence type="ECO:0000313" key="11">
    <source>
        <dbReference type="Proteomes" id="UP000247099"/>
    </source>
</evidence>
<proteinExistence type="inferred from homology"/>
<reference evidence="10 11" key="1">
    <citation type="submission" date="2018-05" db="EMBL/GenBank/DDBJ databases">
        <title>Coraliomargarita sinensis sp. nov., isolated from a marine solar saltern.</title>
        <authorList>
            <person name="Zhou L.Y."/>
        </authorList>
    </citation>
    <scope>NUCLEOTIDE SEQUENCE [LARGE SCALE GENOMIC DNA]</scope>
    <source>
        <strain evidence="10 11">WN38</strain>
    </source>
</reference>
<dbReference type="InterPro" id="IPR006369">
    <property type="entry name" value="Protohaem_IX_farnesylTrfase"/>
</dbReference>
<evidence type="ECO:0000256" key="9">
    <source>
        <dbReference type="HAMAP-Rule" id="MF_00154"/>
    </source>
</evidence>
<accession>A0A317ZFW6</accession>
<dbReference type="Proteomes" id="UP000247099">
    <property type="component" value="Unassembled WGS sequence"/>
</dbReference>